<evidence type="ECO:0000313" key="3">
    <source>
        <dbReference type="Proteomes" id="UP000789901"/>
    </source>
</evidence>
<reference evidence="2 3" key="1">
    <citation type="submission" date="2021-06" db="EMBL/GenBank/DDBJ databases">
        <authorList>
            <person name="Kallberg Y."/>
            <person name="Tangrot J."/>
            <person name="Rosling A."/>
        </authorList>
    </citation>
    <scope>NUCLEOTIDE SEQUENCE [LARGE SCALE GENOMIC DNA]</scope>
    <source>
        <strain evidence="2 3">120-4 pot B 10/14</strain>
    </source>
</reference>
<feature type="non-terminal residue" evidence="2">
    <location>
        <position position="569"/>
    </location>
</feature>
<dbReference type="EMBL" id="CAJVQB010036226">
    <property type="protein sequence ID" value="CAG8823629.1"/>
    <property type="molecule type" value="Genomic_DNA"/>
</dbReference>
<dbReference type="InterPro" id="IPR052945">
    <property type="entry name" value="Mitotic_Regulator"/>
</dbReference>
<organism evidence="2 3">
    <name type="scientific">Gigaspora margarita</name>
    <dbReference type="NCBI Taxonomy" id="4874"/>
    <lineage>
        <taxon>Eukaryota</taxon>
        <taxon>Fungi</taxon>
        <taxon>Fungi incertae sedis</taxon>
        <taxon>Mucoromycota</taxon>
        <taxon>Glomeromycotina</taxon>
        <taxon>Glomeromycetes</taxon>
        <taxon>Diversisporales</taxon>
        <taxon>Gigasporaceae</taxon>
        <taxon>Gigaspora</taxon>
    </lineage>
</organism>
<evidence type="ECO:0000313" key="2">
    <source>
        <dbReference type="EMBL" id="CAG8823629.1"/>
    </source>
</evidence>
<keyword evidence="3" id="KW-1185">Reference proteome</keyword>
<accession>A0ABN7W9V9</accession>
<dbReference type="PANTHER" id="PTHR43628:SF1">
    <property type="entry name" value="CHITIN SYNTHASE REGULATORY FACTOR 2-RELATED"/>
    <property type="match status" value="1"/>
</dbReference>
<feature type="non-terminal residue" evidence="2">
    <location>
        <position position="1"/>
    </location>
</feature>
<dbReference type="InterPro" id="IPR011009">
    <property type="entry name" value="Kinase-like_dom_sf"/>
</dbReference>
<dbReference type="Proteomes" id="UP000789901">
    <property type="component" value="Unassembled WGS sequence"/>
</dbReference>
<dbReference type="Pfam" id="PF08238">
    <property type="entry name" value="Sel1"/>
    <property type="match status" value="2"/>
</dbReference>
<protein>
    <submittedName>
        <fullName evidence="2">13397_t:CDS:1</fullName>
    </submittedName>
</protein>
<feature type="domain" description="Serine-threonine/tyrosine-protein kinase catalytic" evidence="1">
    <location>
        <begin position="255"/>
        <end position="367"/>
    </location>
</feature>
<sequence>YLQNHFSELDWQTKIKMAKEISSGINYLHNANIVHRDLVSDFYLFMLRDRQFVEHAGLTQYVNTNNNTDISDDYVFIQDLALDALVEEIKKIYKDSECNKDTCFIMLNRVIVAECSMTQMFNQNESYRKFSSTTEIKKKYDKLTEEYNACMKDLNFTMAIDGRRLEVKKVDNSLKSLNETLDFIVQELNILKSRQPDNTYTQKIDPSHLFDPPIGQMRHDEQIDEFKIQLEILRILDQPPYFLKFYGLSNVDCYDVMVLHNLDPKIGNFKYSRTIGAKARNFINLVPNIIRWMAPEQINKYKHQRYNEKVYTFNCEIFGMLIWEFCYEKLPYEDWNIQKITDHVLNPWRHIPPERIGVAELQQVLEQLAATYPISPGVTIFLDNKTLNSDGSLPSLKSESGSSFIPLDRGIGLHKKRDHVNAWKCFKENADLGDVSAKYWQGYYLCHGYGVVEKDERHAIELFKDAADNDHPDAQFRYAVLLLNNLKSEQNITIKNELCGEILHYFKLAANYKNYYAVYHLGNIYLNGKLTMEKNKDLGVEYLKLAAENGHEKAIKLLKELENRMDMDE</sequence>
<evidence type="ECO:0000259" key="1">
    <source>
        <dbReference type="Pfam" id="PF07714"/>
    </source>
</evidence>
<dbReference type="Gene3D" id="1.10.510.10">
    <property type="entry name" value="Transferase(Phosphotransferase) domain 1"/>
    <property type="match status" value="2"/>
</dbReference>
<dbReference type="SUPFAM" id="SSF81901">
    <property type="entry name" value="HCP-like"/>
    <property type="match status" value="1"/>
</dbReference>
<dbReference type="SMART" id="SM00671">
    <property type="entry name" value="SEL1"/>
    <property type="match status" value="2"/>
</dbReference>
<name>A0ABN7W9V9_GIGMA</name>
<feature type="domain" description="Serine-threonine/tyrosine-protein kinase catalytic" evidence="1">
    <location>
        <begin position="1"/>
        <end position="72"/>
    </location>
</feature>
<gene>
    <name evidence="2" type="ORF">GMARGA_LOCUS28389</name>
</gene>
<proteinExistence type="predicted"/>
<dbReference type="PANTHER" id="PTHR43628">
    <property type="entry name" value="ACTIVATOR OF C KINASE PROTEIN 1-RELATED"/>
    <property type="match status" value="1"/>
</dbReference>
<dbReference type="SUPFAM" id="SSF56112">
    <property type="entry name" value="Protein kinase-like (PK-like)"/>
    <property type="match status" value="1"/>
</dbReference>
<dbReference type="InterPro" id="IPR006597">
    <property type="entry name" value="Sel1-like"/>
</dbReference>
<dbReference type="Pfam" id="PF07714">
    <property type="entry name" value="PK_Tyr_Ser-Thr"/>
    <property type="match status" value="2"/>
</dbReference>
<comment type="caution">
    <text evidence="2">The sequence shown here is derived from an EMBL/GenBank/DDBJ whole genome shotgun (WGS) entry which is preliminary data.</text>
</comment>
<dbReference type="InterPro" id="IPR011990">
    <property type="entry name" value="TPR-like_helical_dom_sf"/>
</dbReference>
<dbReference type="Gene3D" id="1.25.40.10">
    <property type="entry name" value="Tetratricopeptide repeat domain"/>
    <property type="match status" value="1"/>
</dbReference>
<dbReference type="InterPro" id="IPR001245">
    <property type="entry name" value="Ser-Thr/Tyr_kinase_cat_dom"/>
</dbReference>